<evidence type="ECO:0000256" key="3">
    <source>
        <dbReference type="PROSITE-ProRule" id="PRU00221"/>
    </source>
</evidence>
<dbReference type="Pfam" id="PF23410">
    <property type="entry name" value="Beta-prop_VPS8"/>
    <property type="match status" value="1"/>
</dbReference>
<proteinExistence type="predicted"/>
<dbReference type="InterPro" id="IPR036322">
    <property type="entry name" value="WD40_repeat_dom_sf"/>
</dbReference>
<sequence length="366" mass="39593">MDAKMLILGLQGERSYAAVTSICFNQQGDLLLAGYADGHITVWDVQRASVAKVITGEHTAPVVHTLFLGQDSQVTRQFKAVTGDSKGLVLLHSFSVVPLLNRFSIKTQCLLDGQRTGTVLSASPLLFDEFSGGASQSVQGNGTVTGSSIGGMMGGDASWKLFNEGSSLVEEGVVVFVTHQTALVVRLTPNLEVYAQLSKPDGVREGAMPCTAWKCTMQSRRLPANTENMPAEVVERVSLLAIAWDRKVQVAKLVKSELKVYGKWSLESAAIGVAWLDDQMLVVLTMTGQLCLFAKDGTVIHQTSFSVDGFGGDDLIAYHTHFVNIFGNPEKAYHNCVAVRGASVYVLDLCILLFPGFSHGRNEFKF</sequence>
<feature type="repeat" description="WD" evidence="3">
    <location>
        <begin position="19"/>
        <end position="53"/>
    </location>
</feature>
<evidence type="ECO:0000313" key="5">
    <source>
        <dbReference type="Proteomes" id="UP000250321"/>
    </source>
</evidence>
<name>A0A314Y1S8_PRUYE</name>
<protein>
    <submittedName>
        <fullName evidence="4">Vacuolar protein sorting-associated protein 8 homolog</fullName>
    </submittedName>
</protein>
<dbReference type="InterPro" id="IPR019775">
    <property type="entry name" value="WD40_repeat_CS"/>
</dbReference>
<dbReference type="Proteomes" id="UP000250321">
    <property type="component" value="Unassembled WGS sequence"/>
</dbReference>
<dbReference type="PROSITE" id="PS50082">
    <property type="entry name" value="WD_REPEATS_2"/>
    <property type="match status" value="1"/>
</dbReference>
<dbReference type="Gene3D" id="2.130.10.10">
    <property type="entry name" value="YVTN repeat-like/Quinoprotein amine dehydrogenase"/>
    <property type="match status" value="1"/>
</dbReference>
<dbReference type="SMART" id="SM00320">
    <property type="entry name" value="WD40"/>
    <property type="match status" value="1"/>
</dbReference>
<dbReference type="InterPro" id="IPR001680">
    <property type="entry name" value="WD40_rpt"/>
</dbReference>
<evidence type="ECO:0000256" key="2">
    <source>
        <dbReference type="ARBA" id="ARBA00022737"/>
    </source>
</evidence>
<evidence type="ECO:0000313" key="4">
    <source>
        <dbReference type="EMBL" id="PQQ01835.1"/>
    </source>
</evidence>
<dbReference type="InterPro" id="IPR015943">
    <property type="entry name" value="WD40/YVTN_repeat-like_dom_sf"/>
</dbReference>
<dbReference type="GO" id="GO:0030897">
    <property type="term" value="C:HOPS complex"/>
    <property type="evidence" value="ECO:0007669"/>
    <property type="project" value="TreeGrafter"/>
</dbReference>
<dbReference type="EMBL" id="PJQY01001529">
    <property type="protein sequence ID" value="PQQ01835.1"/>
    <property type="molecule type" value="Genomic_DNA"/>
</dbReference>
<keyword evidence="5" id="KW-1185">Reference proteome</keyword>
<dbReference type="PROSITE" id="PS00678">
    <property type="entry name" value="WD_REPEATS_1"/>
    <property type="match status" value="1"/>
</dbReference>
<dbReference type="SUPFAM" id="SSF50978">
    <property type="entry name" value="WD40 repeat-like"/>
    <property type="match status" value="1"/>
</dbReference>
<dbReference type="InterPro" id="IPR045111">
    <property type="entry name" value="Vps41/Vps8"/>
</dbReference>
<dbReference type="AlphaFoldDB" id="A0A314Y1S8"/>
<evidence type="ECO:0000256" key="1">
    <source>
        <dbReference type="ARBA" id="ARBA00022574"/>
    </source>
</evidence>
<reference evidence="4 5" key="1">
    <citation type="submission" date="2018-02" db="EMBL/GenBank/DDBJ databases">
        <title>Draft genome of wild Prunus yedoensis var. nudiflora.</title>
        <authorList>
            <person name="Baek S."/>
            <person name="Kim J.-H."/>
            <person name="Choi K."/>
            <person name="Kim G.-B."/>
            <person name="Cho A."/>
            <person name="Jang H."/>
            <person name="Shin C.-H."/>
            <person name="Yu H.-J."/>
            <person name="Mun J.-H."/>
        </authorList>
    </citation>
    <scope>NUCLEOTIDE SEQUENCE [LARGE SCALE GENOMIC DNA]</scope>
    <source>
        <strain evidence="5">cv. Jeju island</strain>
        <tissue evidence="4">Leaf</tissue>
    </source>
</reference>
<keyword evidence="2" id="KW-0677">Repeat</keyword>
<accession>A0A314Y1S8</accession>
<keyword evidence="1 3" id="KW-0853">WD repeat</keyword>
<dbReference type="GO" id="GO:0005770">
    <property type="term" value="C:late endosome"/>
    <property type="evidence" value="ECO:0007669"/>
    <property type="project" value="TreeGrafter"/>
</dbReference>
<dbReference type="STRING" id="2094558.A0A314Y1S8"/>
<organism evidence="4 5">
    <name type="scientific">Prunus yedoensis var. nudiflora</name>
    <dbReference type="NCBI Taxonomy" id="2094558"/>
    <lineage>
        <taxon>Eukaryota</taxon>
        <taxon>Viridiplantae</taxon>
        <taxon>Streptophyta</taxon>
        <taxon>Embryophyta</taxon>
        <taxon>Tracheophyta</taxon>
        <taxon>Spermatophyta</taxon>
        <taxon>Magnoliopsida</taxon>
        <taxon>eudicotyledons</taxon>
        <taxon>Gunneridae</taxon>
        <taxon>Pentapetalae</taxon>
        <taxon>rosids</taxon>
        <taxon>fabids</taxon>
        <taxon>Rosales</taxon>
        <taxon>Rosaceae</taxon>
        <taxon>Amygdaloideae</taxon>
        <taxon>Amygdaleae</taxon>
        <taxon>Prunus</taxon>
    </lineage>
</organism>
<dbReference type="GO" id="GO:0006623">
    <property type="term" value="P:protein targeting to vacuole"/>
    <property type="evidence" value="ECO:0007669"/>
    <property type="project" value="InterPro"/>
</dbReference>
<gene>
    <name evidence="4" type="ORF">Pyn_06754</name>
</gene>
<comment type="caution">
    <text evidence="4">The sequence shown here is derived from an EMBL/GenBank/DDBJ whole genome shotgun (WGS) entry which is preliminary data.</text>
</comment>
<dbReference type="PANTHER" id="PTHR12616:SF8">
    <property type="entry name" value="VACUOLAR PROTEIN SORTING-ASSOCIATED PROTEIN 8 HOMOLOG"/>
    <property type="match status" value="1"/>
</dbReference>
<dbReference type="GO" id="GO:0034058">
    <property type="term" value="P:endosomal vesicle fusion"/>
    <property type="evidence" value="ECO:0007669"/>
    <property type="project" value="TreeGrafter"/>
</dbReference>
<dbReference type="OrthoDB" id="289913at2759"/>
<dbReference type="PANTHER" id="PTHR12616">
    <property type="entry name" value="VACUOLAR PROTEIN SORTING VPS41"/>
    <property type="match status" value="1"/>
</dbReference>